<comment type="subcellular location">
    <subcellularLocation>
        <location evidence="1">Secreted</location>
    </subcellularLocation>
</comment>
<evidence type="ECO:0000256" key="2">
    <source>
        <dbReference type="ARBA" id="ARBA00022525"/>
    </source>
</evidence>
<feature type="compositionally biased region" description="Basic and acidic residues" evidence="3">
    <location>
        <begin position="132"/>
        <end position="142"/>
    </location>
</feature>
<evidence type="ECO:0008006" key="6">
    <source>
        <dbReference type="Google" id="ProtNLM"/>
    </source>
</evidence>
<evidence type="ECO:0000256" key="3">
    <source>
        <dbReference type="SAM" id="MobiDB-lite"/>
    </source>
</evidence>
<sequence length="625" mass="63565">MEPNMPYAWGRLVLIAGFTVAYVATATPAQARAPLTSTGVRCTIVGTARSEVLVGTKHHDVICGRGGNDVIRGGGGSDVIDGGTGSDRILAGAGNDLVIGGTGSDTVDGGSNDDRILTGPGADAVSGGSGNDHLDGGADSDRLSGGSGADAISGADGADVIAGDAGPDTIAGGGQDDVINGGTENDDLSGDAGDDSLTGGAGNDDLDGGSGENKCVVDSSDTVVRCHYDKEPPQVLAVVVAPGSVDVTSSDAEVEVRVHATDDSAVADVQGYLSAGNNTTSLALGHIALVGGTAADGWWAGTVTVPRWTPAGTLHADIHVTDRLGRNWDDSTARLQVTSSDPDTEGPQLTLTRLTPTAVDVRTASQTVSVAVRGVDAKAGVARVDLCISGPGTPKSYLPFPLYQEVACQEGIPRSSGTSADGTWKAVLTIPRDSVGATYNVVAYAEDRIGNHSRWFGPEGYAAWVNGHWCCSEAHPFADGAGRVEVTGQIADATPAWVSDVTASKTTFDTLAGDDIVHIRVHALDATGPGEGVTAVEAELDSAQVGGQLFDRAVLRLTSGTTSDGWWEGDVVARQGTPPGVYHLLVIMGDRAHGAIYTDPGHPLADSVTYQPLAGLPTFTVVDAE</sequence>
<dbReference type="InterPro" id="IPR050557">
    <property type="entry name" value="RTX_toxin/Mannuronan_C5-epim"/>
</dbReference>
<dbReference type="InterPro" id="IPR001343">
    <property type="entry name" value="Hemolysn_Ca-bd"/>
</dbReference>
<protein>
    <recommendedName>
        <fullName evidence="6">Calcium-binding protein</fullName>
    </recommendedName>
</protein>
<evidence type="ECO:0000313" key="4">
    <source>
        <dbReference type="EMBL" id="GAA1976640.1"/>
    </source>
</evidence>
<dbReference type="Pfam" id="PF00353">
    <property type="entry name" value="HemolysinCabind"/>
    <property type="match status" value="4"/>
</dbReference>
<keyword evidence="2" id="KW-0964">Secreted</keyword>
<comment type="caution">
    <text evidence="4">The sequence shown here is derived from an EMBL/GenBank/DDBJ whole genome shotgun (WGS) entry which is preliminary data.</text>
</comment>
<dbReference type="Proteomes" id="UP001500571">
    <property type="component" value="Unassembled WGS sequence"/>
</dbReference>
<dbReference type="PRINTS" id="PR00313">
    <property type="entry name" value="CABNDNGRPT"/>
</dbReference>
<dbReference type="InterPro" id="IPR018511">
    <property type="entry name" value="Hemolysin-typ_Ca-bd_CS"/>
</dbReference>
<dbReference type="EMBL" id="BAAAPB010000008">
    <property type="protein sequence ID" value="GAA1976640.1"/>
    <property type="molecule type" value="Genomic_DNA"/>
</dbReference>
<accession>A0ABN2RXP1</accession>
<dbReference type="Gene3D" id="2.150.10.10">
    <property type="entry name" value="Serralysin-like metalloprotease, C-terminal"/>
    <property type="match status" value="2"/>
</dbReference>
<feature type="compositionally biased region" description="Low complexity" evidence="3">
    <location>
        <begin position="149"/>
        <end position="166"/>
    </location>
</feature>
<dbReference type="PANTHER" id="PTHR38340:SF1">
    <property type="entry name" value="S-LAYER PROTEIN"/>
    <property type="match status" value="1"/>
</dbReference>
<name>A0ABN2RXP1_9ACTN</name>
<evidence type="ECO:0000256" key="1">
    <source>
        <dbReference type="ARBA" id="ARBA00004613"/>
    </source>
</evidence>
<keyword evidence="5" id="KW-1185">Reference proteome</keyword>
<organism evidence="4 5">
    <name type="scientific">Nocardioides panacihumi</name>
    <dbReference type="NCBI Taxonomy" id="400774"/>
    <lineage>
        <taxon>Bacteria</taxon>
        <taxon>Bacillati</taxon>
        <taxon>Actinomycetota</taxon>
        <taxon>Actinomycetes</taxon>
        <taxon>Propionibacteriales</taxon>
        <taxon>Nocardioidaceae</taxon>
        <taxon>Nocardioides</taxon>
    </lineage>
</organism>
<gene>
    <name evidence="4" type="ORF">GCM10009798_42300</name>
</gene>
<dbReference type="PROSITE" id="PS00330">
    <property type="entry name" value="HEMOLYSIN_CALCIUM"/>
    <property type="match status" value="3"/>
</dbReference>
<dbReference type="InterPro" id="IPR011049">
    <property type="entry name" value="Serralysin-like_metalloprot_C"/>
</dbReference>
<dbReference type="PANTHER" id="PTHR38340">
    <property type="entry name" value="S-LAYER PROTEIN"/>
    <property type="match status" value="1"/>
</dbReference>
<evidence type="ECO:0000313" key="5">
    <source>
        <dbReference type="Proteomes" id="UP001500571"/>
    </source>
</evidence>
<reference evidence="4 5" key="1">
    <citation type="journal article" date="2019" name="Int. J. Syst. Evol. Microbiol.">
        <title>The Global Catalogue of Microorganisms (GCM) 10K type strain sequencing project: providing services to taxonomists for standard genome sequencing and annotation.</title>
        <authorList>
            <consortium name="The Broad Institute Genomics Platform"/>
            <consortium name="The Broad Institute Genome Sequencing Center for Infectious Disease"/>
            <person name="Wu L."/>
            <person name="Ma J."/>
        </authorList>
    </citation>
    <scope>NUCLEOTIDE SEQUENCE [LARGE SCALE GENOMIC DNA]</scope>
    <source>
        <strain evidence="4 5">JCM 15309</strain>
    </source>
</reference>
<feature type="compositionally biased region" description="Acidic residues" evidence="3">
    <location>
        <begin position="184"/>
        <end position="194"/>
    </location>
</feature>
<proteinExistence type="predicted"/>
<dbReference type="SUPFAM" id="SSF51120">
    <property type="entry name" value="beta-Roll"/>
    <property type="match status" value="2"/>
</dbReference>
<feature type="region of interest" description="Disordered" evidence="3">
    <location>
        <begin position="102"/>
        <end position="214"/>
    </location>
</feature>